<reference evidence="2" key="1">
    <citation type="submission" date="2017-08" db="EMBL/GenBank/DDBJ databases">
        <authorList>
            <person name="Polle J.E."/>
            <person name="Barry K."/>
            <person name="Cushman J."/>
            <person name="Schmutz J."/>
            <person name="Tran D."/>
            <person name="Hathwaick L.T."/>
            <person name="Yim W.C."/>
            <person name="Jenkins J."/>
            <person name="Mckie-Krisberg Z.M."/>
            <person name="Prochnik S."/>
            <person name="Lindquist E."/>
            <person name="Dockter R.B."/>
            <person name="Adam C."/>
            <person name="Molina H."/>
            <person name="Bunkerborg J."/>
            <person name="Jin E."/>
            <person name="Buchheim M."/>
            <person name="Magnuson J."/>
        </authorList>
    </citation>
    <scope>NUCLEOTIDE SEQUENCE</scope>
    <source>
        <strain evidence="2">CCAP 19/18</strain>
    </source>
</reference>
<name>A0ABQ7GQC0_DUNSA</name>
<gene>
    <name evidence="2" type="ORF">DUNSADRAFT_5386</name>
</gene>
<feature type="transmembrane region" description="Helical" evidence="1">
    <location>
        <begin position="85"/>
        <end position="110"/>
    </location>
</feature>
<comment type="caution">
    <text evidence="2">The sequence shown here is derived from an EMBL/GenBank/DDBJ whole genome shotgun (WGS) entry which is preliminary data.</text>
</comment>
<protein>
    <submittedName>
        <fullName evidence="2">Uncharacterized protein</fullName>
    </submittedName>
</protein>
<evidence type="ECO:0000313" key="3">
    <source>
        <dbReference type="Proteomes" id="UP000815325"/>
    </source>
</evidence>
<keyword evidence="1" id="KW-1133">Transmembrane helix</keyword>
<sequence>QVVWALFNIMGIWPAVYASLLIPGGRSANKVPAWPFTVGAFFLGVLSLLPYFALWRPDREQQLPPPKEELEGWNKLFMKGAETPVLPALLVAGSSFLLYLAATAGAHAILRGMRCEEGFPDLQF</sequence>
<keyword evidence="1" id="KW-0812">Transmembrane</keyword>
<keyword evidence="1" id="KW-0472">Membrane</keyword>
<evidence type="ECO:0000256" key="1">
    <source>
        <dbReference type="SAM" id="Phobius"/>
    </source>
</evidence>
<proteinExistence type="predicted"/>
<evidence type="ECO:0000313" key="2">
    <source>
        <dbReference type="EMBL" id="KAF5836807.1"/>
    </source>
</evidence>
<dbReference type="PANTHER" id="PTHR36009:SF3">
    <property type="entry name" value="TRANSMEMBRANE PROTEIN"/>
    <property type="match status" value="1"/>
</dbReference>
<accession>A0ABQ7GQC0</accession>
<organism evidence="2 3">
    <name type="scientific">Dunaliella salina</name>
    <name type="common">Green alga</name>
    <name type="synonym">Protococcus salinus</name>
    <dbReference type="NCBI Taxonomy" id="3046"/>
    <lineage>
        <taxon>Eukaryota</taxon>
        <taxon>Viridiplantae</taxon>
        <taxon>Chlorophyta</taxon>
        <taxon>core chlorophytes</taxon>
        <taxon>Chlorophyceae</taxon>
        <taxon>CS clade</taxon>
        <taxon>Chlamydomonadales</taxon>
        <taxon>Dunaliellaceae</taxon>
        <taxon>Dunaliella</taxon>
    </lineage>
</organism>
<feature type="transmembrane region" description="Helical" evidence="1">
    <location>
        <begin position="6"/>
        <end position="22"/>
    </location>
</feature>
<keyword evidence="3" id="KW-1185">Reference proteome</keyword>
<dbReference type="PANTHER" id="PTHR36009">
    <property type="match status" value="1"/>
</dbReference>
<feature type="non-terminal residue" evidence="2">
    <location>
        <position position="1"/>
    </location>
</feature>
<dbReference type="EMBL" id="MU069642">
    <property type="protein sequence ID" value="KAF5836807.1"/>
    <property type="molecule type" value="Genomic_DNA"/>
</dbReference>
<dbReference type="Proteomes" id="UP000815325">
    <property type="component" value="Unassembled WGS sequence"/>
</dbReference>
<feature type="transmembrane region" description="Helical" evidence="1">
    <location>
        <begin position="34"/>
        <end position="54"/>
    </location>
</feature>